<dbReference type="InterPro" id="IPR025983">
    <property type="entry name" value="Cys_rich_CPCC"/>
</dbReference>
<dbReference type="RefSeq" id="WP_377770914.1">
    <property type="nucleotide sequence ID" value="NZ_JBHUHO010000020.1"/>
</dbReference>
<feature type="domain" description="Cysteine-rich CPCC" evidence="1">
    <location>
        <begin position="5"/>
        <end position="66"/>
    </location>
</feature>
<name>A0ABW4YJ09_9BACL</name>
<gene>
    <name evidence="2" type="ORF">ACFSJH_07670</name>
</gene>
<dbReference type="EMBL" id="JBHUHO010000020">
    <property type="protein sequence ID" value="MFD2115605.1"/>
    <property type="molecule type" value="Genomic_DNA"/>
</dbReference>
<sequence length="71" mass="8177">MKRHNCPCCGYPTLEERRNWEICSLCNWEDDGQDDPHADQVWGGPNQDYSLTEARETSKDITSCIEIAEQS</sequence>
<reference evidence="3" key="1">
    <citation type="journal article" date="2019" name="Int. J. Syst. Evol. Microbiol.">
        <title>The Global Catalogue of Microorganisms (GCM) 10K type strain sequencing project: providing services to taxonomists for standard genome sequencing and annotation.</title>
        <authorList>
            <consortium name="The Broad Institute Genomics Platform"/>
            <consortium name="The Broad Institute Genome Sequencing Center for Infectious Disease"/>
            <person name="Wu L."/>
            <person name="Ma J."/>
        </authorList>
    </citation>
    <scope>NUCLEOTIDE SEQUENCE [LARGE SCALE GENOMIC DNA]</scope>
    <source>
        <strain evidence="3">GH52</strain>
    </source>
</reference>
<keyword evidence="3" id="KW-1185">Reference proteome</keyword>
<organism evidence="2 3">
    <name type="scientific">Paenibacillus yanchengensis</name>
    <dbReference type="NCBI Taxonomy" id="2035833"/>
    <lineage>
        <taxon>Bacteria</taxon>
        <taxon>Bacillati</taxon>
        <taxon>Bacillota</taxon>
        <taxon>Bacilli</taxon>
        <taxon>Bacillales</taxon>
        <taxon>Paenibacillaceae</taxon>
        <taxon>Paenibacillus</taxon>
    </lineage>
</organism>
<proteinExistence type="predicted"/>
<dbReference type="Pfam" id="PF14206">
    <property type="entry name" value="Cys_rich_CPCC"/>
    <property type="match status" value="1"/>
</dbReference>
<evidence type="ECO:0000259" key="1">
    <source>
        <dbReference type="Pfam" id="PF14206"/>
    </source>
</evidence>
<evidence type="ECO:0000313" key="3">
    <source>
        <dbReference type="Proteomes" id="UP001597362"/>
    </source>
</evidence>
<comment type="caution">
    <text evidence="2">The sequence shown here is derived from an EMBL/GenBank/DDBJ whole genome shotgun (WGS) entry which is preliminary data.</text>
</comment>
<accession>A0ABW4YJ09</accession>
<protein>
    <submittedName>
        <fullName evidence="2">CPCC family cysteine-rich protein</fullName>
    </submittedName>
</protein>
<dbReference type="Proteomes" id="UP001597362">
    <property type="component" value="Unassembled WGS sequence"/>
</dbReference>
<evidence type="ECO:0000313" key="2">
    <source>
        <dbReference type="EMBL" id="MFD2115605.1"/>
    </source>
</evidence>